<dbReference type="PROSITE" id="PS50297">
    <property type="entry name" value="ANK_REP_REGION"/>
    <property type="match status" value="1"/>
</dbReference>
<dbReference type="AlphaFoldDB" id="A0A8H4W295"/>
<evidence type="ECO:0000259" key="2">
    <source>
        <dbReference type="Pfam" id="PF17111"/>
    </source>
</evidence>
<dbReference type="SUPFAM" id="SSF48403">
    <property type="entry name" value="Ankyrin repeat"/>
    <property type="match status" value="1"/>
</dbReference>
<dbReference type="Pfam" id="PF17111">
    <property type="entry name" value="PigL_N"/>
    <property type="match status" value="1"/>
</dbReference>
<comment type="caution">
    <text evidence="3">The sequence shown here is derived from an EMBL/GenBank/DDBJ whole genome shotgun (WGS) entry which is preliminary data.</text>
</comment>
<dbReference type="Pfam" id="PF12796">
    <property type="entry name" value="Ank_2"/>
    <property type="match status" value="1"/>
</dbReference>
<dbReference type="InterPro" id="IPR002110">
    <property type="entry name" value="Ankyrin_rpt"/>
</dbReference>
<proteinExistence type="predicted"/>
<gene>
    <name evidence="3" type="ORF">G7Y89_g7100</name>
</gene>
<feature type="repeat" description="ANK" evidence="1">
    <location>
        <begin position="974"/>
        <end position="1006"/>
    </location>
</feature>
<dbReference type="PANTHER" id="PTHR33973:SF4">
    <property type="entry name" value="OS07G0153300 PROTEIN"/>
    <property type="match status" value="1"/>
</dbReference>
<sequence length="1260" mass="142467">MAISMASLAAFAPLTLLVQFGTRSDITLLCLFAIYRKQAFLLGLIEKHVDFVFVGNVFRALATLFALLQIARFAVSLQVSPPVSNDFPAKPMLFPCRTSHIRLIPTKHSFDYSYLWAGIPIGWTGSSGGMLSSDIVDLPWYKRWFTLMPRAGWWHVNGDYYLGRGHVEGGMQGKLWQYFEQQGIDRNEYPYAYVFTAARFFDYHSNPVSVWNLYSPSKELSAILLEVNNTFEERHMYFMKPSSTPLLDDLTIKPPRFSGKFKKELYVSTFNSRSGSYSVSTSDALFPHLTTASQLPINTTIGLSSSTGHPKLIARIFSVGPAVDPSTMSFIDKVAFLWKWWWVGFLTIPRTLMQAWTLFFEKKVKWAFRPEPRKDTMPRPATDNQIFIEGLFRRYLRYIVSNATEALKIRYTTAGIHPVETEIMTSSTCTSSTKEMEVRILTALFYSRFLYYTSPSQALLGESQKGNQTLSLSDLNLVSAISSASTSITPLNEAISTWQSLAFTVLSTISIPVPAIENCETETRPHSPKAVPSAPLFTPTNEAEIKIQSFLRSEMCTSAERKEYLSQAARLFLTHHIAFGSEDLLDLSFFLWKASISWGASVIAVISLAFQLADCVKELHEFWASVREAPSDLQPIVDDLKLLSTVLSEMAAQSSRNHSNSTMDDVLKVCMRQIEELQAITNELEKGFTSARMRTRIWSAIKAKFKEEKIEKFRLALINFKTTLLLAHQAAFHQSTNESFDNQQQAILSMTQLMGRMELERCSQTVTVPIDSGTAGLAAVLEREINRMISKEENPIIRSGFQMAMSTAIQKLLSENQAENIHNNPATKNVGFSGRFTSQVSKLGLSGKKRRRHKILSHQSDTEINIILGTIHFSSQTFQILSEEEETYPDSDIRQETEIAFRFHPAPWIVTLGFVYGLSSYAFRSDQTWKHVVKTFRPVTDDSLIFGFCKAENIDGVKHLLSERIATPWDTNSTGWTPLHIAAQSVNPELCKLLLNAGAHRSARPYKYTYSCLSLASEKDSNYSTVKTIDTLRLFLDEADDLHDIFGDGWTTLSSLIEVELDGTQTFDEHKSPFAWMIKILQSNIQAIIDLPHEGSMFSLLDSIIISGNLELFQFILNTFSSLVDCRLGEEHNTLLVECLHCRQYAMARFLIQRGANLHAEGCHYESSESVWTCPTSYALVSSASFFEWRELLKVQGVDLEEFITTAISQTSLRVEGWQKDTLQKLFDLDFEPTPQPALHKCPNFHSLDTWSDAVVELSW</sequence>
<dbReference type="InterPro" id="IPR036770">
    <property type="entry name" value="Ankyrin_rpt-contain_sf"/>
</dbReference>
<name>A0A8H4W295_9HELO</name>
<evidence type="ECO:0000313" key="3">
    <source>
        <dbReference type="EMBL" id="KAF4631032.1"/>
    </source>
</evidence>
<dbReference type="Pfam" id="PF07103">
    <property type="entry name" value="DUF1365"/>
    <property type="match status" value="1"/>
</dbReference>
<dbReference type="OrthoDB" id="3340520at2759"/>
<accession>A0A8H4W295</accession>
<feature type="domain" description="Azaphilone pigments biosynthesis cluster protein L N-terminal" evidence="2">
    <location>
        <begin position="595"/>
        <end position="761"/>
    </location>
</feature>
<dbReference type="EMBL" id="JAAMPI010000484">
    <property type="protein sequence ID" value="KAF4631032.1"/>
    <property type="molecule type" value="Genomic_DNA"/>
</dbReference>
<dbReference type="PROSITE" id="PS50088">
    <property type="entry name" value="ANK_REPEAT"/>
    <property type="match status" value="1"/>
</dbReference>
<dbReference type="Gene3D" id="1.25.40.20">
    <property type="entry name" value="Ankyrin repeat-containing domain"/>
    <property type="match status" value="1"/>
</dbReference>
<protein>
    <recommendedName>
        <fullName evidence="2">Azaphilone pigments biosynthesis cluster protein L N-terminal domain-containing protein</fullName>
    </recommendedName>
</protein>
<organism evidence="3 4">
    <name type="scientific">Cudoniella acicularis</name>
    <dbReference type="NCBI Taxonomy" id="354080"/>
    <lineage>
        <taxon>Eukaryota</taxon>
        <taxon>Fungi</taxon>
        <taxon>Dikarya</taxon>
        <taxon>Ascomycota</taxon>
        <taxon>Pezizomycotina</taxon>
        <taxon>Leotiomycetes</taxon>
        <taxon>Helotiales</taxon>
        <taxon>Tricladiaceae</taxon>
        <taxon>Cudoniella</taxon>
    </lineage>
</organism>
<dbReference type="SMART" id="SM00248">
    <property type="entry name" value="ANK"/>
    <property type="match status" value="4"/>
</dbReference>
<evidence type="ECO:0000256" key="1">
    <source>
        <dbReference type="PROSITE-ProRule" id="PRU00023"/>
    </source>
</evidence>
<dbReference type="Proteomes" id="UP000566819">
    <property type="component" value="Unassembled WGS sequence"/>
</dbReference>
<keyword evidence="4" id="KW-1185">Reference proteome</keyword>
<keyword evidence="1" id="KW-0040">ANK repeat</keyword>
<dbReference type="InterPro" id="IPR010775">
    <property type="entry name" value="DUF1365"/>
</dbReference>
<evidence type="ECO:0000313" key="4">
    <source>
        <dbReference type="Proteomes" id="UP000566819"/>
    </source>
</evidence>
<dbReference type="PANTHER" id="PTHR33973">
    <property type="entry name" value="OS07G0153300 PROTEIN"/>
    <property type="match status" value="1"/>
</dbReference>
<reference evidence="3 4" key="1">
    <citation type="submission" date="2020-03" db="EMBL/GenBank/DDBJ databases">
        <title>Draft Genome Sequence of Cudoniella acicularis.</title>
        <authorList>
            <person name="Buettner E."/>
            <person name="Kellner H."/>
        </authorList>
    </citation>
    <scope>NUCLEOTIDE SEQUENCE [LARGE SCALE GENOMIC DNA]</scope>
    <source>
        <strain evidence="3 4">DSM 108380</strain>
    </source>
</reference>
<dbReference type="InterPro" id="IPR031348">
    <property type="entry name" value="PigL_N"/>
</dbReference>